<dbReference type="InterPro" id="IPR016181">
    <property type="entry name" value="Acyl_CoA_acyltransferase"/>
</dbReference>
<comment type="caution">
    <text evidence="6">The sequence shown here is derived from an EMBL/GenBank/DDBJ whole genome shotgun (WGS) entry which is preliminary data.</text>
</comment>
<evidence type="ECO:0000256" key="4">
    <source>
        <dbReference type="ARBA" id="ARBA00022840"/>
    </source>
</evidence>
<sequence>MTIRNLDAAFTPKSVAVVGASPRPGAVGRVVFENIINGGYAGTIYPVNLKYDDVLGRHCFRRVADLPEAPDLAIVMTPPETVPGLIAELGAKGCRLAVVITAGLGAMNGLRQQLLDAAGLHLLRVIGPNTIGLLAPHARLNASFVHLSPVPGTLGLISQSGAIVSSVIDWAAAEGIGFSSALSLGDMADVDMGDALNMLAADEHTHAILLYLESIPAPRKFMSAARAAARIKPVIAIKPGRHAEAAKAALTHTGALAGADRVVDAALRRAGVIRVDDLDDLFNAAEITARYPPLRQGRVAIVTNGGGAGVLAVDQLLDQGCVLATLMPETLAALDAALPATWSHANPVDIIGDAPPERYRAAVEAVAADPGVDAILVMNCPTAVADPVAAAAGLAGLVTQGCLNGKPVLACWLGKKAAEPARAVLQQAGIGSFETPAQAAEAVALLTRWSDLRQTLERVPASHAEFAVDFPQAQAIIKAAAFDGRTVLTEWEAKSVLRAYGIPAPETVVATTEDEVAEAATRLLAASPALVVKMLSKAVSHKSDIGGVVLDTVSASAARSAAADIRRRFAEHYPAIPLDGFTVQPMIKRPHAVELIAGISTDPIFGPVALFGAGGTAVEVVDDTATGLVPLDAVLAGDLIDRTRISRLLAGYRDRKPADRSAIVNVLLGLSQLAIDFPALRSVDINPLLADTDGVVALDARIEIDPKLAEQPGPNPSLAIRPYPAGLAKTVETGGLHLLMRPIRPEDAALYPRFLERMDPEDMRMRFLMPMRTISHEMLVRLTQLDYDRDIAFVALDQPSGDLVGIARYSADPDSERAEFGILVRSDLKSRGAGWLLMEQLIAYARSEQIGRLEGLVLMENEPMLKFCRELGFSVDQLPAESGLVRATLHLGADGAAAPRSGS</sequence>
<keyword evidence="4" id="KW-0067">ATP-binding</keyword>
<dbReference type="InterPro" id="IPR032875">
    <property type="entry name" value="Succ_CoA_lig_flav_dom"/>
</dbReference>
<evidence type="ECO:0000256" key="3">
    <source>
        <dbReference type="ARBA" id="ARBA00022741"/>
    </source>
</evidence>
<evidence type="ECO:0000256" key="1">
    <source>
        <dbReference type="ARBA" id="ARBA00022532"/>
    </source>
</evidence>
<keyword evidence="2 6" id="KW-0436">Ligase</keyword>
<dbReference type="GO" id="GO:0006099">
    <property type="term" value="P:tricarboxylic acid cycle"/>
    <property type="evidence" value="ECO:0007669"/>
    <property type="project" value="UniProtKB-KW"/>
</dbReference>
<dbReference type="Gene3D" id="3.30.1490.20">
    <property type="entry name" value="ATP-grasp fold, A domain"/>
    <property type="match status" value="1"/>
</dbReference>
<dbReference type="GO" id="GO:0005524">
    <property type="term" value="F:ATP binding"/>
    <property type="evidence" value="ECO:0007669"/>
    <property type="project" value="UniProtKB-KW"/>
</dbReference>
<dbReference type="PANTHER" id="PTHR43334">
    <property type="entry name" value="ACETATE--COA LIGASE [ADP-FORMING]"/>
    <property type="match status" value="1"/>
</dbReference>
<dbReference type="InterPro" id="IPR036291">
    <property type="entry name" value="NAD(P)-bd_dom_sf"/>
</dbReference>
<dbReference type="PROSITE" id="PS51186">
    <property type="entry name" value="GNAT"/>
    <property type="match status" value="1"/>
</dbReference>
<dbReference type="SUPFAM" id="SSF56059">
    <property type="entry name" value="Glutathione synthetase ATP-binding domain-like"/>
    <property type="match status" value="1"/>
</dbReference>
<dbReference type="Pfam" id="PF00583">
    <property type="entry name" value="Acetyltransf_1"/>
    <property type="match status" value="1"/>
</dbReference>
<dbReference type="InterPro" id="IPR000182">
    <property type="entry name" value="GNAT_dom"/>
</dbReference>
<dbReference type="GO" id="GO:0043758">
    <property type="term" value="F:acetate-CoA ligase (ADP-forming) activity"/>
    <property type="evidence" value="ECO:0007669"/>
    <property type="project" value="InterPro"/>
</dbReference>
<dbReference type="InterPro" id="IPR016102">
    <property type="entry name" value="Succinyl-CoA_synth-like"/>
</dbReference>
<gene>
    <name evidence="6" type="ORF">HY834_20260</name>
</gene>
<dbReference type="PANTHER" id="PTHR43334:SF1">
    <property type="entry name" value="3-HYDROXYPROPIONATE--COA LIGASE [ADP-FORMING]"/>
    <property type="match status" value="1"/>
</dbReference>
<dbReference type="Pfam" id="PF19045">
    <property type="entry name" value="Ligase_CoA_2"/>
    <property type="match status" value="1"/>
</dbReference>
<dbReference type="SUPFAM" id="SSF51735">
    <property type="entry name" value="NAD(P)-binding Rossmann-fold domains"/>
    <property type="match status" value="1"/>
</dbReference>
<dbReference type="InterPro" id="IPR003781">
    <property type="entry name" value="CoA-bd"/>
</dbReference>
<evidence type="ECO:0000313" key="6">
    <source>
        <dbReference type="EMBL" id="MBI4924075.1"/>
    </source>
</evidence>
<dbReference type="Pfam" id="PF13607">
    <property type="entry name" value="Succ_CoA_lig"/>
    <property type="match status" value="1"/>
</dbReference>
<dbReference type="Pfam" id="PF13380">
    <property type="entry name" value="CoA_binding_2"/>
    <property type="match status" value="1"/>
</dbReference>
<dbReference type="Proteomes" id="UP000782610">
    <property type="component" value="Unassembled WGS sequence"/>
</dbReference>
<evidence type="ECO:0000259" key="5">
    <source>
        <dbReference type="PROSITE" id="PS51186"/>
    </source>
</evidence>
<organism evidence="6 7">
    <name type="scientific">Devosia nanyangense</name>
    <dbReference type="NCBI Taxonomy" id="1228055"/>
    <lineage>
        <taxon>Bacteria</taxon>
        <taxon>Pseudomonadati</taxon>
        <taxon>Pseudomonadota</taxon>
        <taxon>Alphaproteobacteria</taxon>
        <taxon>Hyphomicrobiales</taxon>
        <taxon>Devosiaceae</taxon>
        <taxon>Devosia</taxon>
    </lineage>
</organism>
<proteinExistence type="predicted"/>
<dbReference type="SUPFAM" id="SSF52210">
    <property type="entry name" value="Succinyl-CoA synthetase domains"/>
    <property type="match status" value="2"/>
</dbReference>
<evidence type="ECO:0000313" key="7">
    <source>
        <dbReference type="Proteomes" id="UP000782610"/>
    </source>
</evidence>
<dbReference type="InterPro" id="IPR043938">
    <property type="entry name" value="Ligase_CoA_dom"/>
</dbReference>
<evidence type="ECO:0000256" key="2">
    <source>
        <dbReference type="ARBA" id="ARBA00022598"/>
    </source>
</evidence>
<dbReference type="SMART" id="SM00881">
    <property type="entry name" value="CoA_binding"/>
    <property type="match status" value="1"/>
</dbReference>
<dbReference type="InterPro" id="IPR051538">
    <property type="entry name" value="Acyl-CoA_Synth/Transferase"/>
</dbReference>
<dbReference type="GO" id="GO:0016747">
    <property type="term" value="F:acyltransferase activity, transferring groups other than amino-acyl groups"/>
    <property type="evidence" value="ECO:0007669"/>
    <property type="project" value="InterPro"/>
</dbReference>
<dbReference type="Gene3D" id="3.40.630.30">
    <property type="match status" value="1"/>
</dbReference>
<dbReference type="Gene3D" id="3.40.50.720">
    <property type="entry name" value="NAD(P)-binding Rossmann-like Domain"/>
    <property type="match status" value="1"/>
</dbReference>
<protein>
    <submittedName>
        <fullName evidence="6">Bifunctional acetate--CoA ligase family protein/GNAT family N-acetyltransferase</fullName>
    </submittedName>
</protein>
<accession>A0A933L6N9</accession>
<dbReference type="SUPFAM" id="SSF55729">
    <property type="entry name" value="Acyl-CoA N-acyltransferases (Nat)"/>
    <property type="match status" value="1"/>
</dbReference>
<dbReference type="Gene3D" id="3.30.470.20">
    <property type="entry name" value="ATP-grasp fold, B domain"/>
    <property type="match status" value="1"/>
</dbReference>
<dbReference type="AlphaFoldDB" id="A0A933L6N9"/>
<reference evidence="6" key="1">
    <citation type="submission" date="2020-07" db="EMBL/GenBank/DDBJ databases">
        <title>Huge and variable diversity of episymbiotic CPR bacteria and DPANN archaea in groundwater ecosystems.</title>
        <authorList>
            <person name="He C.Y."/>
            <person name="Keren R."/>
            <person name="Whittaker M."/>
            <person name="Farag I.F."/>
            <person name="Doudna J."/>
            <person name="Cate J.H.D."/>
            <person name="Banfield J.F."/>
        </authorList>
    </citation>
    <scope>NUCLEOTIDE SEQUENCE</scope>
    <source>
        <strain evidence="6">NC_groundwater_1586_Pr3_B-0.1um_66_15</strain>
    </source>
</reference>
<feature type="domain" description="N-acetyltransferase" evidence="5">
    <location>
        <begin position="738"/>
        <end position="892"/>
    </location>
</feature>
<dbReference type="Gene3D" id="3.40.50.261">
    <property type="entry name" value="Succinyl-CoA synthetase domains"/>
    <property type="match status" value="2"/>
</dbReference>
<keyword evidence="1" id="KW-0816">Tricarboxylic acid cycle</keyword>
<dbReference type="EMBL" id="JACRAF010000068">
    <property type="protein sequence ID" value="MBI4924075.1"/>
    <property type="molecule type" value="Genomic_DNA"/>
</dbReference>
<dbReference type="InterPro" id="IPR013815">
    <property type="entry name" value="ATP_grasp_subdomain_1"/>
</dbReference>
<name>A0A933L6N9_9HYPH</name>
<dbReference type="Pfam" id="PF13549">
    <property type="entry name" value="ATP-grasp_5"/>
    <property type="match status" value="1"/>
</dbReference>
<keyword evidence="3" id="KW-0547">Nucleotide-binding</keyword>